<evidence type="ECO:0000313" key="3">
    <source>
        <dbReference type="Proteomes" id="UP000545286"/>
    </source>
</evidence>
<sequence length="542" mass="57643">MHATLFTNGQLYLGRGVFAHASLLVDGDRILRVIAEGDELPAAEELVDLEGGTLLPGFHDAHVHPLLAGIQALGIDLKPVHDRGEYLALIAAHAEANPNADVLTGGGWFGDVFADGFPTAADLDGIDDRPVMLHSHDAHGLWVNTAALQAAGIDETTPDPDGGRIVRDESGRPTGMLLESAVALVEHLIPVPDSTFLETALETAQRELHSVGVTTWQDAAVGESDLGPDPLPAYLSLAGDGRLTARVVLAQWWDRARGLEQLADLEQVRASAAAAGLDAGTVKVMIDGMVENHTASMLEPFAGHPGDVGIAFLSPETLIGLTTALDAAGFQVHFHAVGDAAARHALDAVEAAIRHHGLRGNRHHVAHLDLIDVSDVSRFAELEVAANVTALWARRDEEIVHRKLPLLGAEREQRHFPFGDLHRAGARIVGGSDWPVTTPNPLWSISTAVTRRGLAEDPHAIGAGVLDDPLLPEQALPLGVALDAYLADAAWVNRLETETGRLEAGCLADLVWVDADLREVGAYGSARVRRTYVGGELVYQAP</sequence>
<proteinExistence type="predicted"/>
<feature type="domain" description="Amidohydrolase 3" evidence="1">
    <location>
        <begin position="45"/>
        <end position="539"/>
    </location>
</feature>
<dbReference type="PANTHER" id="PTHR22642">
    <property type="entry name" value="IMIDAZOLONEPROPIONASE"/>
    <property type="match status" value="1"/>
</dbReference>
<dbReference type="InterPro" id="IPR033932">
    <property type="entry name" value="YtcJ-like"/>
</dbReference>
<dbReference type="Gene3D" id="3.20.20.140">
    <property type="entry name" value="Metal-dependent hydrolases"/>
    <property type="match status" value="1"/>
</dbReference>
<evidence type="ECO:0000259" key="1">
    <source>
        <dbReference type="Pfam" id="PF07969"/>
    </source>
</evidence>
<dbReference type="EMBL" id="JACHWJ010000002">
    <property type="protein sequence ID" value="MBB2957550.1"/>
    <property type="molecule type" value="Genomic_DNA"/>
</dbReference>
<keyword evidence="3" id="KW-1185">Reference proteome</keyword>
<dbReference type="AlphaFoldDB" id="A0A7W4UN59"/>
<organism evidence="2 3">
    <name type="scientific">Pseudoclavibacter helvolus</name>
    <dbReference type="NCBI Taxonomy" id="255205"/>
    <lineage>
        <taxon>Bacteria</taxon>
        <taxon>Bacillati</taxon>
        <taxon>Actinomycetota</taxon>
        <taxon>Actinomycetes</taxon>
        <taxon>Micrococcales</taxon>
        <taxon>Microbacteriaceae</taxon>
        <taxon>Pseudoclavibacter</taxon>
    </lineage>
</organism>
<comment type="caution">
    <text evidence="2">The sequence shown here is derived from an EMBL/GenBank/DDBJ whole genome shotgun (WGS) entry which is preliminary data.</text>
</comment>
<dbReference type="Pfam" id="PF07969">
    <property type="entry name" value="Amidohydro_3"/>
    <property type="match status" value="1"/>
</dbReference>
<dbReference type="Gene3D" id="2.30.40.10">
    <property type="entry name" value="Urease, subunit C, domain 1"/>
    <property type="match status" value="1"/>
</dbReference>
<accession>A0A7W4UN59</accession>
<dbReference type="SUPFAM" id="SSF51338">
    <property type="entry name" value="Composite domain of metallo-dependent hydrolases"/>
    <property type="match status" value="1"/>
</dbReference>
<dbReference type="Gene3D" id="3.10.310.70">
    <property type="match status" value="1"/>
</dbReference>
<dbReference type="InterPro" id="IPR013108">
    <property type="entry name" value="Amidohydro_3"/>
</dbReference>
<dbReference type="InterPro" id="IPR032466">
    <property type="entry name" value="Metal_Hydrolase"/>
</dbReference>
<dbReference type="InterPro" id="IPR011059">
    <property type="entry name" value="Metal-dep_hydrolase_composite"/>
</dbReference>
<dbReference type="PANTHER" id="PTHR22642:SF2">
    <property type="entry name" value="PROTEIN LONG AFTER FAR-RED 3"/>
    <property type="match status" value="1"/>
</dbReference>
<evidence type="ECO:0000313" key="2">
    <source>
        <dbReference type="EMBL" id="MBB2957550.1"/>
    </source>
</evidence>
<dbReference type="Proteomes" id="UP000545286">
    <property type="component" value="Unassembled WGS sequence"/>
</dbReference>
<dbReference type="RefSeq" id="WP_183624306.1">
    <property type="nucleotide sequence ID" value="NZ_JACHWJ010000002.1"/>
</dbReference>
<reference evidence="2 3" key="1">
    <citation type="submission" date="2020-08" db="EMBL/GenBank/DDBJ databases">
        <title>Sequencing the genomes of 1000 actinobacteria strains.</title>
        <authorList>
            <person name="Klenk H.-P."/>
        </authorList>
    </citation>
    <scope>NUCLEOTIDE SEQUENCE [LARGE SCALE GENOMIC DNA]</scope>
    <source>
        <strain evidence="2 3">DSM 20419</strain>
    </source>
</reference>
<gene>
    <name evidence="2" type="ORF">FHX72_001687</name>
</gene>
<name>A0A7W4UN59_9MICO</name>
<dbReference type="SUPFAM" id="SSF51556">
    <property type="entry name" value="Metallo-dependent hydrolases"/>
    <property type="match status" value="1"/>
</dbReference>
<protein>
    <recommendedName>
        <fullName evidence="1">Amidohydrolase 3 domain-containing protein</fullName>
    </recommendedName>
</protein>
<dbReference type="CDD" id="cd01300">
    <property type="entry name" value="YtcJ_like"/>
    <property type="match status" value="1"/>
</dbReference>
<dbReference type="GO" id="GO:0016810">
    <property type="term" value="F:hydrolase activity, acting on carbon-nitrogen (but not peptide) bonds"/>
    <property type="evidence" value="ECO:0007669"/>
    <property type="project" value="InterPro"/>
</dbReference>